<protein>
    <recommendedName>
        <fullName evidence="2">STING ligand-binding domain-containing protein</fullName>
    </recommendedName>
</protein>
<dbReference type="Gene3D" id="1.20.5.5200">
    <property type="match status" value="1"/>
</dbReference>
<evidence type="ECO:0000256" key="1">
    <source>
        <dbReference type="SAM" id="Phobius"/>
    </source>
</evidence>
<feature type="domain" description="STING ligand-binding" evidence="2">
    <location>
        <begin position="152"/>
        <end position="345"/>
    </location>
</feature>
<dbReference type="PANTHER" id="PTHR34339">
    <property type="entry name" value="STIMULATOR OF INTERFERON GENES PROTEIN"/>
    <property type="match status" value="1"/>
</dbReference>
<evidence type="ECO:0000259" key="2">
    <source>
        <dbReference type="Pfam" id="PF15009"/>
    </source>
</evidence>
<dbReference type="CDD" id="cd12146">
    <property type="entry name" value="STING_C"/>
    <property type="match status" value="1"/>
</dbReference>
<proteinExistence type="predicted"/>
<feature type="transmembrane region" description="Helical" evidence="1">
    <location>
        <begin position="90"/>
        <end position="112"/>
    </location>
</feature>
<organism evidence="3 4">
    <name type="scientific">Xylocopa violacea</name>
    <name type="common">Violet carpenter bee</name>
    <name type="synonym">Apis violacea</name>
    <dbReference type="NCBI Taxonomy" id="135666"/>
    <lineage>
        <taxon>Eukaryota</taxon>
        <taxon>Metazoa</taxon>
        <taxon>Ecdysozoa</taxon>
        <taxon>Arthropoda</taxon>
        <taxon>Hexapoda</taxon>
        <taxon>Insecta</taxon>
        <taxon>Pterygota</taxon>
        <taxon>Neoptera</taxon>
        <taxon>Endopterygota</taxon>
        <taxon>Hymenoptera</taxon>
        <taxon>Apocrita</taxon>
        <taxon>Aculeata</taxon>
        <taxon>Apoidea</taxon>
        <taxon>Anthophila</taxon>
        <taxon>Apidae</taxon>
        <taxon>Xylocopa</taxon>
        <taxon>Xylocopa</taxon>
    </lineage>
</organism>
<dbReference type="Proteomes" id="UP001642520">
    <property type="component" value="Unassembled WGS sequence"/>
</dbReference>
<dbReference type="EMBL" id="CAXAJV020001292">
    <property type="protein sequence ID" value="CAL7941911.1"/>
    <property type="molecule type" value="Genomic_DNA"/>
</dbReference>
<dbReference type="Gene3D" id="3.40.50.12100">
    <property type="entry name" value="Stimulator of interferon genes protein"/>
    <property type="match status" value="1"/>
</dbReference>
<dbReference type="InterPro" id="IPR038623">
    <property type="entry name" value="STING_C_sf"/>
</dbReference>
<name>A0ABP1NQK1_XYLVO</name>
<dbReference type="InterPro" id="IPR055432">
    <property type="entry name" value="STING_LBD"/>
</dbReference>
<feature type="transmembrane region" description="Helical" evidence="1">
    <location>
        <begin position="54"/>
        <end position="78"/>
    </location>
</feature>
<dbReference type="PANTHER" id="PTHR34339:SF1">
    <property type="entry name" value="STIMULATOR OF INTERFERON GENES PROTEIN"/>
    <property type="match status" value="1"/>
</dbReference>
<keyword evidence="4" id="KW-1185">Reference proteome</keyword>
<sequence length="357" mass="41461">MKQLLTYHHTVSSDNTCHKNSQSGKIRLFLTNCVFNFDNSQEMESICNEDLLNLIFAVLFYLLLFKTLIILVELYMYICNTNVTTLKQILSTNISMSMLRMVTISIILIIYYQYVYNYIQKFNALGCSISYILLEVYKRNKKLDINSIQGLDCGTCMAYSYYYGYLKLILPPTETLNKGVIEKIENIEDIQTIKIAVYKLFVLVPASSYVPPDLKEVSYGWMESAINLEDEIRNRAGVKGRTYHNSVYKIYPNGDRVNCKPIYIVAEGATPLLTFFEAMKHAHKETNIYQQHYKDIVLKFYEKLKELIDNDPECTGRCELIYYNDYDNNGGKVNVAKVILDRLYEIQKRNSTNETCT</sequence>
<dbReference type="InterPro" id="IPR033952">
    <property type="entry name" value="STING_C"/>
</dbReference>
<reference evidence="3 4" key="1">
    <citation type="submission" date="2024-08" db="EMBL/GenBank/DDBJ databases">
        <authorList>
            <person name="Will J Nash"/>
            <person name="Angela Man"/>
            <person name="Seanna McTaggart"/>
            <person name="Kendall Baker"/>
            <person name="Tom Barker"/>
            <person name="Leah Catchpole"/>
            <person name="Alex Durrant"/>
            <person name="Karim Gharbi"/>
            <person name="Naomi Irish"/>
            <person name="Gemy Kaithakottil"/>
            <person name="Debby Ku"/>
            <person name="Aaliyah Providence"/>
            <person name="Felix Shaw"/>
            <person name="David Swarbreck"/>
            <person name="Chris Watkins"/>
            <person name="Ann M. McCartney"/>
            <person name="Giulio Formenti"/>
            <person name="Alice Mouton"/>
            <person name="Noel Vella"/>
            <person name="Bjorn M von Reumont"/>
            <person name="Adriana Vella"/>
            <person name="Wilfried Haerty"/>
        </authorList>
    </citation>
    <scope>NUCLEOTIDE SEQUENCE [LARGE SCALE GENOMIC DNA]</scope>
</reference>
<accession>A0ABP1NQK1</accession>
<keyword evidence="1" id="KW-0812">Transmembrane</keyword>
<dbReference type="InterPro" id="IPR029158">
    <property type="entry name" value="STING"/>
</dbReference>
<evidence type="ECO:0000313" key="3">
    <source>
        <dbReference type="EMBL" id="CAL7941911.1"/>
    </source>
</evidence>
<dbReference type="Pfam" id="PF15009">
    <property type="entry name" value="STING_LBD"/>
    <property type="match status" value="1"/>
</dbReference>
<comment type="caution">
    <text evidence="3">The sequence shown here is derived from an EMBL/GenBank/DDBJ whole genome shotgun (WGS) entry which is preliminary data.</text>
</comment>
<keyword evidence="1" id="KW-0472">Membrane</keyword>
<evidence type="ECO:0000313" key="4">
    <source>
        <dbReference type="Proteomes" id="UP001642520"/>
    </source>
</evidence>
<keyword evidence="1" id="KW-1133">Transmembrane helix</keyword>
<gene>
    <name evidence="3" type="ORF">XYLVIOL_LOCUS5256</name>
</gene>